<protein>
    <submittedName>
        <fullName evidence="1">Alpha/beta hydrolase</fullName>
    </submittedName>
</protein>
<dbReference type="AlphaFoldDB" id="A0A7L6WJ84"/>
<keyword evidence="1" id="KW-0378">Hydrolase</keyword>
<dbReference type="InterPro" id="IPR029058">
    <property type="entry name" value="AB_hydrolase_fold"/>
</dbReference>
<dbReference type="Pfam" id="PF00756">
    <property type="entry name" value="Esterase"/>
    <property type="match status" value="1"/>
</dbReference>
<dbReference type="GO" id="GO:0016787">
    <property type="term" value="F:hydrolase activity"/>
    <property type="evidence" value="ECO:0007669"/>
    <property type="project" value="UniProtKB-KW"/>
</dbReference>
<dbReference type="Gene3D" id="3.40.50.1820">
    <property type="entry name" value="alpha/beta hydrolase"/>
    <property type="match status" value="1"/>
</dbReference>
<name>A0A7L6WJ84_STRSL</name>
<reference evidence="1 2" key="1">
    <citation type="journal article" date="2020" name="Microbiol. Resour. Announc.">
        <title>Complete Genome Sequence of Streptococcus salivarius DB-B5, a Novel Probiotic Candidate Isolated from the Supragingival Plaque of a Healthy Female Subject.</title>
        <authorList>
            <person name="Fields F.R."/>
            <person name="Li X."/>
            <person name="Navarre W.W."/>
            <person name="Naito M."/>
        </authorList>
    </citation>
    <scope>NUCLEOTIDE SEQUENCE [LARGE SCALE GENOMIC DNA]</scope>
    <source>
        <strain evidence="1 2">DB-B5</strain>
    </source>
</reference>
<evidence type="ECO:0000313" key="2">
    <source>
        <dbReference type="Proteomes" id="UP000516705"/>
    </source>
</evidence>
<dbReference type="RefSeq" id="WP_181671103.1">
    <property type="nucleotide sequence ID" value="NZ_CP054153.1"/>
</dbReference>
<sequence length="229" mass="26014">MTLLINKDFVCHDIQVTIALPESYDSKKAYPVVFLNDGQLEYLGKLADSAILIGLESQNRLDDFTPWKAQALRPGSPDFGGKLASYHDHLFGYIFKSIAQEFRLDESRMAYGGYSLGGLAAISSLYSSDKMPLIFSICGSFWYPDFVDYCKAHPLINKTCSVYLRNGLTEGAKHKNRLAKAPSYAKEVHELIKKQCVSTYAAFDPYGHHDRLQERYDAFSDWLIEQWKL</sequence>
<dbReference type="PANTHER" id="PTHR48098">
    <property type="entry name" value="ENTEROCHELIN ESTERASE-RELATED"/>
    <property type="match status" value="1"/>
</dbReference>
<accession>A0A7L6WJ84</accession>
<dbReference type="Proteomes" id="UP000516705">
    <property type="component" value="Chromosome"/>
</dbReference>
<dbReference type="InterPro" id="IPR050583">
    <property type="entry name" value="Mycobacterial_A85_antigen"/>
</dbReference>
<dbReference type="PANTHER" id="PTHR48098:SF6">
    <property type="entry name" value="FERRI-BACILLIBACTIN ESTERASE BESA"/>
    <property type="match status" value="1"/>
</dbReference>
<dbReference type="SUPFAM" id="SSF53474">
    <property type="entry name" value="alpha/beta-Hydrolases"/>
    <property type="match status" value="1"/>
</dbReference>
<evidence type="ECO:0000313" key="1">
    <source>
        <dbReference type="EMBL" id="QMI50686.1"/>
    </source>
</evidence>
<proteinExistence type="predicted"/>
<dbReference type="InterPro" id="IPR000801">
    <property type="entry name" value="Esterase-like"/>
</dbReference>
<organism evidence="1 2">
    <name type="scientific">Streptococcus salivarius</name>
    <dbReference type="NCBI Taxonomy" id="1304"/>
    <lineage>
        <taxon>Bacteria</taxon>
        <taxon>Bacillati</taxon>
        <taxon>Bacillota</taxon>
        <taxon>Bacilli</taxon>
        <taxon>Lactobacillales</taxon>
        <taxon>Streptococcaceae</taxon>
        <taxon>Streptococcus</taxon>
    </lineage>
</organism>
<dbReference type="EMBL" id="CP054153">
    <property type="protein sequence ID" value="QMI50686.1"/>
    <property type="molecule type" value="Genomic_DNA"/>
</dbReference>
<gene>
    <name evidence="1" type="ORF">HRE60_03190</name>
</gene>